<feature type="domain" description="Gfo/Idh/MocA-like oxidoreductase N-terminal" evidence="3">
    <location>
        <begin position="5"/>
        <end position="120"/>
    </location>
</feature>
<organism evidence="5 6">
    <name type="scientific">Sphingomonas cavernae</name>
    <dbReference type="NCBI Taxonomy" id="2320861"/>
    <lineage>
        <taxon>Bacteria</taxon>
        <taxon>Pseudomonadati</taxon>
        <taxon>Pseudomonadota</taxon>
        <taxon>Alphaproteobacteria</taxon>
        <taxon>Sphingomonadales</taxon>
        <taxon>Sphingomonadaceae</taxon>
        <taxon>Sphingomonas</taxon>
    </lineage>
</organism>
<dbReference type="SUPFAM" id="SSF55347">
    <property type="entry name" value="Glyceraldehyde-3-phosphate dehydrogenase-like, C-terminal domain"/>
    <property type="match status" value="1"/>
</dbReference>
<keyword evidence="2" id="KW-0560">Oxidoreductase</keyword>
<dbReference type="Proteomes" id="UP000286100">
    <property type="component" value="Unassembled WGS sequence"/>
</dbReference>
<dbReference type="PANTHER" id="PTHR43708">
    <property type="entry name" value="CONSERVED EXPRESSED OXIDOREDUCTASE (EUROFUNG)"/>
    <property type="match status" value="1"/>
</dbReference>
<dbReference type="GO" id="GO:0000166">
    <property type="term" value="F:nucleotide binding"/>
    <property type="evidence" value="ECO:0007669"/>
    <property type="project" value="InterPro"/>
</dbReference>
<dbReference type="InterPro" id="IPR051317">
    <property type="entry name" value="Gfo/Idh/MocA_oxidoreduct"/>
</dbReference>
<evidence type="ECO:0000259" key="4">
    <source>
        <dbReference type="Pfam" id="PF02894"/>
    </source>
</evidence>
<dbReference type="NCBIfam" id="NF008607">
    <property type="entry name" value="PRK11579.1"/>
    <property type="match status" value="1"/>
</dbReference>
<dbReference type="InterPro" id="IPR004104">
    <property type="entry name" value="Gfo/Idh/MocA-like_OxRdtase_C"/>
</dbReference>
<evidence type="ECO:0000256" key="1">
    <source>
        <dbReference type="ARBA" id="ARBA00010928"/>
    </source>
</evidence>
<dbReference type="GO" id="GO:0016491">
    <property type="term" value="F:oxidoreductase activity"/>
    <property type="evidence" value="ECO:0007669"/>
    <property type="project" value="UniProtKB-KW"/>
</dbReference>
<protein>
    <submittedName>
        <fullName evidence="5">Oxidoreductase</fullName>
    </submittedName>
</protein>
<comment type="caution">
    <text evidence="5">The sequence shown here is derived from an EMBL/GenBank/DDBJ whole genome shotgun (WGS) entry which is preliminary data.</text>
</comment>
<dbReference type="Pfam" id="PF01408">
    <property type="entry name" value="GFO_IDH_MocA"/>
    <property type="match status" value="1"/>
</dbReference>
<dbReference type="Gene3D" id="3.30.360.10">
    <property type="entry name" value="Dihydrodipicolinate Reductase, domain 2"/>
    <property type="match status" value="1"/>
</dbReference>
<sequence length="344" mass="37425">MSDSVRVALVGYGLAGKIFHAPLITSTEGMTLTTVVSSDPDKVHADLPGVQVTGDLGTALESHAIDLVVLATPDALHAEQALSALDAGKHVVVDKPFAPSLAEARLVAERAADRGLTLAIFHNRRWDGDFLTVRRLVEEGALGEIMLFESHFDRFRPEVTDRWKDKRAGGVWQDLGPHLVDQALRLFGMPEALFADIGTQRSSALVPDYAHVVLRYGARRVILQASQMTHANGLRFAVHGTRGSYIKYGTDPQEGQSKAGLKPASPVWGIDDQPGLLTRLAPDGRAHEIIVESERGNYAAFYEALRDAILDGKPNPVPPQQALDVMTVIEAGRISADERREVRL</sequence>
<evidence type="ECO:0000313" key="6">
    <source>
        <dbReference type="Proteomes" id="UP000286100"/>
    </source>
</evidence>
<gene>
    <name evidence="5" type="ORF">D3876_14440</name>
</gene>
<dbReference type="AlphaFoldDB" id="A0A418WMS6"/>
<comment type="similarity">
    <text evidence="1">Belongs to the Gfo/Idh/MocA family.</text>
</comment>
<accession>A0A418WMS6</accession>
<feature type="domain" description="Gfo/Idh/MocA-like oxidoreductase C-terminal" evidence="4">
    <location>
        <begin position="134"/>
        <end position="344"/>
    </location>
</feature>
<reference evidence="5 6" key="1">
    <citation type="submission" date="2018-09" db="EMBL/GenBank/DDBJ databases">
        <authorList>
            <person name="Zhu H."/>
        </authorList>
    </citation>
    <scope>NUCLEOTIDE SEQUENCE [LARGE SCALE GENOMIC DNA]</scope>
    <source>
        <strain evidence="5 6">K2R01-6</strain>
    </source>
</reference>
<dbReference type="InterPro" id="IPR000683">
    <property type="entry name" value="Gfo/Idh/MocA-like_OxRdtase_N"/>
</dbReference>
<dbReference type="Gene3D" id="3.40.50.720">
    <property type="entry name" value="NAD(P)-binding Rossmann-like Domain"/>
    <property type="match status" value="1"/>
</dbReference>
<dbReference type="SUPFAM" id="SSF51735">
    <property type="entry name" value="NAD(P)-binding Rossmann-fold domains"/>
    <property type="match status" value="1"/>
</dbReference>
<dbReference type="InterPro" id="IPR036291">
    <property type="entry name" value="NAD(P)-bd_dom_sf"/>
</dbReference>
<dbReference type="EMBL" id="QYUM01000003">
    <property type="protein sequence ID" value="RJF91303.1"/>
    <property type="molecule type" value="Genomic_DNA"/>
</dbReference>
<dbReference type="PANTHER" id="PTHR43708:SF5">
    <property type="entry name" value="CONSERVED EXPRESSED OXIDOREDUCTASE (EUROFUNG)-RELATED"/>
    <property type="match status" value="1"/>
</dbReference>
<name>A0A418WMS6_9SPHN</name>
<dbReference type="OrthoDB" id="9792935at2"/>
<proteinExistence type="inferred from homology"/>
<keyword evidence="6" id="KW-1185">Reference proteome</keyword>
<evidence type="ECO:0000313" key="5">
    <source>
        <dbReference type="EMBL" id="RJF91303.1"/>
    </source>
</evidence>
<evidence type="ECO:0000259" key="3">
    <source>
        <dbReference type="Pfam" id="PF01408"/>
    </source>
</evidence>
<dbReference type="RefSeq" id="WP_119763286.1">
    <property type="nucleotide sequence ID" value="NZ_QYUM01000003.1"/>
</dbReference>
<evidence type="ECO:0000256" key="2">
    <source>
        <dbReference type="ARBA" id="ARBA00023002"/>
    </source>
</evidence>
<dbReference type="Pfam" id="PF02894">
    <property type="entry name" value="GFO_IDH_MocA_C"/>
    <property type="match status" value="1"/>
</dbReference>